<evidence type="ECO:0000256" key="1">
    <source>
        <dbReference type="ARBA" id="ARBA00022475"/>
    </source>
</evidence>
<dbReference type="InterPro" id="IPR029044">
    <property type="entry name" value="Nucleotide-diphossugar_trans"/>
</dbReference>
<evidence type="ECO:0000259" key="8">
    <source>
        <dbReference type="Pfam" id="PF00535"/>
    </source>
</evidence>
<feature type="domain" description="Glycosyltransferase 2-like" evidence="8">
    <location>
        <begin position="7"/>
        <end position="165"/>
    </location>
</feature>
<dbReference type="InterPro" id="IPR050256">
    <property type="entry name" value="Glycosyltransferase_2"/>
</dbReference>
<evidence type="ECO:0000313" key="10">
    <source>
        <dbReference type="Proteomes" id="UP000181985"/>
    </source>
</evidence>
<reference evidence="10" key="1">
    <citation type="submission" date="2016-11" db="EMBL/GenBank/DDBJ databases">
        <title>Halolamina sediminis sp. nov., an extremely halophilic archaeon isolated from solar salt.</title>
        <authorList>
            <person name="Koh H.-W."/>
            <person name="Rani S."/>
            <person name="Park S.-J."/>
        </authorList>
    </citation>
    <scope>NUCLEOTIDE SEQUENCE [LARGE SCALE GENOMIC DNA]</scope>
    <source>
        <strain evidence="10">Hb3</strain>
    </source>
</reference>
<dbReference type="PANTHER" id="PTHR48090:SF3">
    <property type="entry name" value="UNDECAPRENYL-PHOSPHATE 4-DEOXY-4-FORMAMIDO-L-ARABINOSE TRANSFERASE"/>
    <property type="match status" value="1"/>
</dbReference>
<dbReference type="EMBL" id="CP018139">
    <property type="protein sequence ID" value="APE30289.1"/>
    <property type="molecule type" value="Genomic_DNA"/>
</dbReference>
<keyword evidence="3 9" id="KW-0808">Transferase</keyword>
<evidence type="ECO:0000256" key="2">
    <source>
        <dbReference type="ARBA" id="ARBA00022676"/>
    </source>
</evidence>
<dbReference type="KEGG" id="hsi:BOX17_04575"/>
<dbReference type="SUPFAM" id="SSF53448">
    <property type="entry name" value="Nucleotide-diphospho-sugar transferases"/>
    <property type="match status" value="1"/>
</dbReference>
<proteinExistence type="predicted"/>
<protein>
    <submittedName>
        <fullName evidence="9">Dolichol-phosphate mannosyltransferase</fullName>
    </submittedName>
</protein>
<name>A0A1J0VE33_9GAMM</name>
<evidence type="ECO:0000313" key="9">
    <source>
        <dbReference type="EMBL" id="APE30289.1"/>
    </source>
</evidence>
<dbReference type="Proteomes" id="UP000181985">
    <property type="component" value="Chromosome"/>
</dbReference>
<dbReference type="PANTHER" id="PTHR48090">
    <property type="entry name" value="UNDECAPRENYL-PHOSPHATE 4-DEOXY-4-FORMAMIDO-L-ARABINOSE TRANSFERASE-RELATED"/>
    <property type="match status" value="1"/>
</dbReference>
<evidence type="ECO:0000256" key="5">
    <source>
        <dbReference type="ARBA" id="ARBA00022985"/>
    </source>
</evidence>
<accession>A0A1J0VE33</accession>
<keyword evidence="6" id="KW-1133">Transmembrane helix</keyword>
<organism evidence="9 10">
    <name type="scientific">Halomonas aestuarii</name>
    <dbReference type="NCBI Taxonomy" id="1897729"/>
    <lineage>
        <taxon>Bacteria</taxon>
        <taxon>Pseudomonadati</taxon>
        <taxon>Pseudomonadota</taxon>
        <taxon>Gammaproteobacteria</taxon>
        <taxon>Oceanospirillales</taxon>
        <taxon>Halomonadaceae</taxon>
        <taxon>Halomonas</taxon>
    </lineage>
</organism>
<keyword evidence="4" id="KW-0812">Transmembrane</keyword>
<keyword evidence="1" id="KW-1003">Cell membrane</keyword>
<dbReference type="GO" id="GO:0099621">
    <property type="term" value="F:undecaprenyl-phosphate 4-deoxy-4-formamido-L-arabinose transferase activity"/>
    <property type="evidence" value="ECO:0007669"/>
    <property type="project" value="TreeGrafter"/>
</dbReference>
<evidence type="ECO:0000256" key="4">
    <source>
        <dbReference type="ARBA" id="ARBA00022692"/>
    </source>
</evidence>
<gene>
    <name evidence="9" type="ORF">BOX17_04575</name>
</gene>
<dbReference type="CDD" id="cd04179">
    <property type="entry name" value="DPM_DPG-synthase_like"/>
    <property type="match status" value="1"/>
</dbReference>
<keyword evidence="5" id="KW-0448">Lipopolysaccharide biosynthesis</keyword>
<evidence type="ECO:0000256" key="3">
    <source>
        <dbReference type="ARBA" id="ARBA00022679"/>
    </source>
</evidence>
<dbReference type="RefSeq" id="WP_071942275.1">
    <property type="nucleotide sequence ID" value="NZ_CP018139.1"/>
</dbReference>
<dbReference type="InterPro" id="IPR001173">
    <property type="entry name" value="Glyco_trans_2-like"/>
</dbReference>
<evidence type="ECO:0000256" key="6">
    <source>
        <dbReference type="ARBA" id="ARBA00022989"/>
    </source>
</evidence>
<dbReference type="Pfam" id="PF00535">
    <property type="entry name" value="Glycos_transf_2"/>
    <property type="match status" value="1"/>
</dbReference>
<dbReference type="GO" id="GO:0005886">
    <property type="term" value="C:plasma membrane"/>
    <property type="evidence" value="ECO:0007669"/>
    <property type="project" value="TreeGrafter"/>
</dbReference>
<keyword evidence="7" id="KW-0472">Membrane</keyword>
<sequence>MTSPLVSVIIPARDESGNLPSLLDEIADALAAIDHEVLVVDDASRDGTWALLEARAAEDPRLRPLRHAESAGQSTSVWQAGHEARGEWLATLDGDGQNDPADLPSLIERARQGDVTLVAGHRTTRHDDWLKRISSRIANGVRARLLRDQTPDTGCGLKVMRREAFLRLPYFNHMHRFLPALVQAQGGRCVSLPVNHRPRGTGRSHYGLNNRLWAGLLDMAGVMWLRRRSRLPAALERLSPENTTARDERTERTT</sequence>
<dbReference type="GO" id="GO:0009103">
    <property type="term" value="P:lipopolysaccharide biosynthetic process"/>
    <property type="evidence" value="ECO:0007669"/>
    <property type="project" value="UniProtKB-KW"/>
</dbReference>
<evidence type="ECO:0000256" key="7">
    <source>
        <dbReference type="ARBA" id="ARBA00023136"/>
    </source>
</evidence>
<dbReference type="OrthoDB" id="9811884at2"/>
<dbReference type="FunFam" id="3.90.550.10:FF:000170">
    <property type="entry name" value="Dolichol-phosphate mannosyltransferase"/>
    <property type="match status" value="1"/>
</dbReference>
<dbReference type="Gene3D" id="3.90.550.10">
    <property type="entry name" value="Spore Coat Polysaccharide Biosynthesis Protein SpsA, Chain A"/>
    <property type="match status" value="1"/>
</dbReference>
<keyword evidence="10" id="KW-1185">Reference proteome</keyword>
<dbReference type="AlphaFoldDB" id="A0A1J0VE33"/>
<keyword evidence="2 9" id="KW-0328">Glycosyltransferase</keyword>